<evidence type="ECO:0000259" key="5">
    <source>
        <dbReference type="Pfam" id="PF13377"/>
    </source>
</evidence>
<dbReference type="STRING" id="1123069.ruthe_01748"/>
<dbReference type="AlphaFoldDB" id="S9R0N3"/>
<feature type="domain" description="Transcriptional regulator LacI/GalR-like sensor" evidence="5">
    <location>
        <begin position="135"/>
        <end position="291"/>
    </location>
</feature>
<protein>
    <submittedName>
        <fullName evidence="6">Transcriptional regulator, LacI family</fullName>
    </submittedName>
</protein>
<dbReference type="EMBL" id="AOLV01000014">
    <property type="protein sequence ID" value="EPX85488.1"/>
    <property type="molecule type" value="Genomic_DNA"/>
</dbReference>
<dbReference type="PANTHER" id="PTHR30146">
    <property type="entry name" value="LACI-RELATED TRANSCRIPTIONAL REPRESSOR"/>
    <property type="match status" value="1"/>
</dbReference>
<gene>
    <name evidence="6" type="ORF">ruthe_01748</name>
</gene>
<dbReference type="PANTHER" id="PTHR30146:SF109">
    <property type="entry name" value="HTH-TYPE TRANSCRIPTIONAL REGULATOR GALS"/>
    <property type="match status" value="1"/>
</dbReference>
<evidence type="ECO:0000256" key="4">
    <source>
        <dbReference type="SAM" id="MobiDB-lite"/>
    </source>
</evidence>
<sequence>MRRVAAEMGYVPNRAGLRLRTGRTQVIALVIGTEQSVMNNTAQLIVSLAAGLRGTPYHLNMTPVLRGEDPLRPIRHIVENGLADAVIFNQTRPRDPRVAWLMERGFPFATHGRTIWSDRHPWADYDNEAFGALAVRRLLARGRKRIALLAPPLEQTYARAFVRGATAAAEAAAAADPGISLRLLRGITSDSPGAEVQAALERAFARGADGLVSASSAGGMAAVAALEARGLLLGRDADIVAKEAIPFLSLFRRDLIVLREDVERAGTVLARAAIRAITEPDAPPLQDLEVPADDELQDQGEPRT</sequence>
<dbReference type="Pfam" id="PF13377">
    <property type="entry name" value="Peripla_BP_3"/>
    <property type="match status" value="1"/>
</dbReference>
<dbReference type="HOGENOM" id="CLU_037628_6_1_5"/>
<keyword evidence="7" id="KW-1185">Reference proteome</keyword>
<dbReference type="InterPro" id="IPR028082">
    <property type="entry name" value="Peripla_BP_I"/>
</dbReference>
<comment type="caution">
    <text evidence="6">The sequence shown here is derived from an EMBL/GenBank/DDBJ whole genome shotgun (WGS) entry which is preliminary data.</text>
</comment>
<name>S9R0N3_9RHOB</name>
<dbReference type="CDD" id="cd20009">
    <property type="entry name" value="PBP1_RafR-like"/>
    <property type="match status" value="1"/>
</dbReference>
<dbReference type="GO" id="GO:0003700">
    <property type="term" value="F:DNA-binding transcription factor activity"/>
    <property type="evidence" value="ECO:0007669"/>
    <property type="project" value="TreeGrafter"/>
</dbReference>
<dbReference type="SUPFAM" id="SSF53822">
    <property type="entry name" value="Periplasmic binding protein-like I"/>
    <property type="match status" value="1"/>
</dbReference>
<evidence type="ECO:0000256" key="1">
    <source>
        <dbReference type="ARBA" id="ARBA00023015"/>
    </source>
</evidence>
<feature type="region of interest" description="Disordered" evidence="4">
    <location>
        <begin position="282"/>
        <end position="304"/>
    </location>
</feature>
<keyword evidence="2" id="KW-0238">DNA-binding</keyword>
<organism evidence="6 7">
    <name type="scientific">Rubellimicrobium thermophilum DSM 16684</name>
    <dbReference type="NCBI Taxonomy" id="1123069"/>
    <lineage>
        <taxon>Bacteria</taxon>
        <taxon>Pseudomonadati</taxon>
        <taxon>Pseudomonadota</taxon>
        <taxon>Alphaproteobacteria</taxon>
        <taxon>Rhodobacterales</taxon>
        <taxon>Roseobacteraceae</taxon>
        <taxon>Rubellimicrobium</taxon>
    </lineage>
</organism>
<dbReference type="InterPro" id="IPR046335">
    <property type="entry name" value="LacI/GalR-like_sensor"/>
</dbReference>
<proteinExistence type="predicted"/>
<keyword evidence="1" id="KW-0805">Transcription regulation</keyword>
<dbReference type="Proteomes" id="UP000015346">
    <property type="component" value="Unassembled WGS sequence"/>
</dbReference>
<evidence type="ECO:0000313" key="6">
    <source>
        <dbReference type="EMBL" id="EPX85488.1"/>
    </source>
</evidence>
<keyword evidence="3" id="KW-0804">Transcription</keyword>
<dbReference type="Gene3D" id="3.40.50.2300">
    <property type="match status" value="2"/>
</dbReference>
<reference evidence="6 7" key="1">
    <citation type="journal article" date="2013" name="Stand. Genomic Sci.">
        <title>Genome sequence of the reddish-pigmented Rubellimicrobium thermophilum type strain (DSM 16684(T)), a member of the Roseobacter clade.</title>
        <authorList>
            <person name="Fiebig A."/>
            <person name="Riedel T."/>
            <person name="Gronow S."/>
            <person name="Petersen J."/>
            <person name="Klenk H.P."/>
            <person name="Goker M."/>
        </authorList>
    </citation>
    <scope>NUCLEOTIDE SEQUENCE [LARGE SCALE GENOMIC DNA]</scope>
    <source>
        <strain evidence="6 7">DSM 16684</strain>
    </source>
</reference>
<accession>S9R0N3</accession>
<evidence type="ECO:0000256" key="2">
    <source>
        <dbReference type="ARBA" id="ARBA00023125"/>
    </source>
</evidence>
<evidence type="ECO:0000256" key="3">
    <source>
        <dbReference type="ARBA" id="ARBA00023163"/>
    </source>
</evidence>
<evidence type="ECO:0000313" key="7">
    <source>
        <dbReference type="Proteomes" id="UP000015346"/>
    </source>
</evidence>
<dbReference type="GO" id="GO:0000976">
    <property type="term" value="F:transcription cis-regulatory region binding"/>
    <property type="evidence" value="ECO:0007669"/>
    <property type="project" value="TreeGrafter"/>
</dbReference>